<evidence type="ECO:0000313" key="5">
    <source>
        <dbReference type="WBParaSite" id="HNAJ_0001021401-mRNA-1"/>
    </source>
</evidence>
<dbReference type="Proteomes" id="UP000278807">
    <property type="component" value="Unassembled WGS sequence"/>
</dbReference>
<name>A0A158QIU2_RODNA</name>
<evidence type="ECO:0000256" key="1">
    <source>
        <dbReference type="SAM" id="MobiDB-lite"/>
    </source>
</evidence>
<protein>
    <submittedName>
        <fullName evidence="5">S1 motif domain-containing protein</fullName>
    </submittedName>
</protein>
<dbReference type="InterPro" id="IPR056589">
    <property type="entry name" value="WH_Egal-1"/>
</dbReference>
<dbReference type="OrthoDB" id="26838at2759"/>
<evidence type="ECO:0000259" key="2">
    <source>
        <dbReference type="Pfam" id="PF23713"/>
    </source>
</evidence>
<keyword evidence="4" id="KW-1185">Reference proteome</keyword>
<dbReference type="WBParaSite" id="HNAJ_0001021401-mRNA-1">
    <property type="protein sequence ID" value="HNAJ_0001021401-mRNA-1"/>
    <property type="gene ID" value="HNAJ_0001021401"/>
</dbReference>
<dbReference type="STRING" id="102285.A0A158QIU2"/>
<reference evidence="3 4" key="2">
    <citation type="submission" date="2018-11" db="EMBL/GenBank/DDBJ databases">
        <authorList>
            <consortium name="Pathogen Informatics"/>
        </authorList>
    </citation>
    <scope>NUCLEOTIDE SEQUENCE [LARGE SCALE GENOMIC DNA]</scope>
</reference>
<evidence type="ECO:0000313" key="4">
    <source>
        <dbReference type="Proteomes" id="UP000278807"/>
    </source>
</evidence>
<feature type="domain" description="Egal-1 winged helix" evidence="2">
    <location>
        <begin position="6"/>
        <end position="82"/>
    </location>
</feature>
<gene>
    <name evidence="3" type="ORF">HNAJ_LOCUS10209</name>
</gene>
<dbReference type="Pfam" id="PF23713">
    <property type="entry name" value="WHD_Egal"/>
    <property type="match status" value="2"/>
</dbReference>
<feature type="domain" description="Egal-1 winged helix" evidence="2">
    <location>
        <begin position="132"/>
        <end position="198"/>
    </location>
</feature>
<evidence type="ECO:0000313" key="3">
    <source>
        <dbReference type="EMBL" id="VDO07436.1"/>
    </source>
</evidence>
<feature type="region of interest" description="Disordered" evidence="1">
    <location>
        <begin position="524"/>
        <end position="551"/>
    </location>
</feature>
<organism evidence="5">
    <name type="scientific">Rodentolepis nana</name>
    <name type="common">Dwarf tapeworm</name>
    <name type="synonym">Hymenolepis nana</name>
    <dbReference type="NCBI Taxonomy" id="102285"/>
    <lineage>
        <taxon>Eukaryota</taxon>
        <taxon>Metazoa</taxon>
        <taxon>Spiralia</taxon>
        <taxon>Lophotrochozoa</taxon>
        <taxon>Platyhelminthes</taxon>
        <taxon>Cestoda</taxon>
        <taxon>Eucestoda</taxon>
        <taxon>Cyclophyllidea</taxon>
        <taxon>Hymenolepididae</taxon>
        <taxon>Rodentolepis</taxon>
    </lineage>
</organism>
<feature type="compositionally biased region" description="Polar residues" evidence="1">
    <location>
        <begin position="539"/>
        <end position="549"/>
    </location>
</feature>
<dbReference type="EMBL" id="UZAE01012932">
    <property type="protein sequence ID" value="VDO07436.1"/>
    <property type="molecule type" value="Genomic_DNA"/>
</dbReference>
<dbReference type="AlphaFoldDB" id="A0A158QIU2"/>
<feature type="compositionally biased region" description="Low complexity" evidence="1">
    <location>
        <begin position="529"/>
        <end position="538"/>
    </location>
</feature>
<reference evidence="5" key="1">
    <citation type="submission" date="2016-04" db="UniProtKB">
        <authorList>
            <consortium name="WormBaseParasite"/>
        </authorList>
    </citation>
    <scope>IDENTIFICATION</scope>
</reference>
<accession>A0A158QIU2</accession>
<proteinExistence type="predicted"/>
<sequence>MFDQSHSTALFLLEVLLNHQGPIHLSALYLSFQASMNNAQSYLNPYGITVSMNSISLAEFIKFLQSFPSLFIIVGNYVYPTGHLDFENGTPALQQNMSYVDPNCCCVVQPSADGFPNGQVIPAFVDPVLRRNTMTFLQNYLLTCGSHRYIPIQKLMGCLSYVSPVIRASLPNIKSLTIFLRQYPEVFHLKEGMVGLAKPRRIFRQVFQSDSNDAHKTSVCETSTEVPKVEVVVSSTLDFVDSKPIILPASDFSVILVIRRILRQADEKGLHVAVVIKQLIDFPYNVRKLVGLTRFELHAFVEKYKEFFDILPLSTNGTTSTGDDTDISLKISTSFCLRINANAVHMRSRILDTNYIGRSANGKDSSRLEQHVGRVFRVAKSWGIIDLGNHVHVFFDKSIFRNVSDLQKVFQLQNETVQDRIASGDNVKLILHSPNELVHFDAIRAPLRSRAKWRATRVWKSDDNDILQHLLAFPSSKMSSQQTLYQCAVGSPSNGSHLGCVGSGESGFVSSCGPRCLPFLAPPSRCKSKSSVDSAPSSNLRGSASSATMRQRRCRSLDRLDLEMPNHLHRDTDFLPNEDYSGYYLSDEDELNLELDPSKSGNDDILSFLAFDTLKRPIKLLHNTGGMLPDLEFPDSDISSWAQGDLESMSVANGHPDKSTCNASTQTWFTGVITSAEFYHGPTCTHEQLQVVKE</sequence>